<dbReference type="EMBL" id="JAAXKZ010000104">
    <property type="protein sequence ID" value="NMH94296.1"/>
    <property type="molecule type" value="Genomic_DNA"/>
</dbReference>
<comment type="caution">
    <text evidence="1">The sequence shown here is derived from an EMBL/GenBank/DDBJ whole genome shotgun (WGS) entry which is preliminary data.</text>
</comment>
<reference evidence="1 2" key="1">
    <citation type="submission" date="2020-04" db="EMBL/GenBank/DDBJ databases">
        <authorList>
            <person name="Klaysubun C."/>
            <person name="Duangmal K."/>
            <person name="Lipun K."/>
        </authorList>
    </citation>
    <scope>NUCLEOTIDE SEQUENCE [LARGE SCALE GENOMIC DNA]</scope>
    <source>
        <strain evidence="1 2">DSM 45300</strain>
    </source>
</reference>
<proteinExistence type="predicted"/>
<accession>A0A848DPC7</accession>
<name>A0A848DPC7_9PSEU</name>
<dbReference type="RefSeq" id="WP_169414984.1">
    <property type="nucleotide sequence ID" value="NZ_JAAXKZ010000104.1"/>
</dbReference>
<evidence type="ECO:0000313" key="1">
    <source>
        <dbReference type="EMBL" id="NMH94296.1"/>
    </source>
</evidence>
<evidence type="ECO:0000313" key="2">
    <source>
        <dbReference type="Proteomes" id="UP000586918"/>
    </source>
</evidence>
<sequence>MDVVWLDVQMRAGLRGHFHPFTDVVCDVPDPLPAESAGWQDWATAYLGAVAAKDGWQPGHYSYTVERRDDGGHALEVYARGQWEWTH</sequence>
<protein>
    <submittedName>
        <fullName evidence="1">Uncharacterized protein</fullName>
    </submittedName>
</protein>
<dbReference type="Proteomes" id="UP000586918">
    <property type="component" value="Unassembled WGS sequence"/>
</dbReference>
<organism evidence="1 2">
    <name type="scientific">Pseudonocardia bannensis</name>
    <dbReference type="NCBI Taxonomy" id="630973"/>
    <lineage>
        <taxon>Bacteria</taxon>
        <taxon>Bacillati</taxon>
        <taxon>Actinomycetota</taxon>
        <taxon>Actinomycetes</taxon>
        <taxon>Pseudonocardiales</taxon>
        <taxon>Pseudonocardiaceae</taxon>
        <taxon>Pseudonocardia</taxon>
    </lineage>
</organism>
<gene>
    <name evidence="1" type="ORF">HF519_22485</name>
</gene>
<keyword evidence="2" id="KW-1185">Reference proteome</keyword>
<dbReference type="AlphaFoldDB" id="A0A848DPC7"/>